<evidence type="ECO:0000313" key="1">
    <source>
        <dbReference type="EMBL" id="TWD82577.1"/>
    </source>
</evidence>
<dbReference type="SUPFAM" id="SSF51445">
    <property type="entry name" value="(Trans)glycosidases"/>
    <property type="match status" value="1"/>
</dbReference>
<dbReference type="EMBL" id="VIVK01000001">
    <property type="protein sequence ID" value="TWD82577.1"/>
    <property type="molecule type" value="Genomic_DNA"/>
</dbReference>
<dbReference type="InterPro" id="IPR024778">
    <property type="entry name" value="Put_cellulase"/>
</dbReference>
<organism evidence="1 2">
    <name type="scientific">Kribbella amoyensis</name>
    <dbReference type="NCBI Taxonomy" id="996641"/>
    <lineage>
        <taxon>Bacteria</taxon>
        <taxon>Bacillati</taxon>
        <taxon>Actinomycetota</taxon>
        <taxon>Actinomycetes</taxon>
        <taxon>Propionibacteriales</taxon>
        <taxon>Kribbellaceae</taxon>
        <taxon>Kribbella</taxon>
    </lineage>
</organism>
<gene>
    <name evidence="1" type="ORF">FB561_3711</name>
</gene>
<proteinExistence type="predicted"/>
<dbReference type="Proteomes" id="UP000318380">
    <property type="component" value="Unassembled WGS sequence"/>
</dbReference>
<comment type="caution">
    <text evidence="1">The sequence shown here is derived from an EMBL/GenBank/DDBJ whole genome shotgun (WGS) entry which is preliminary data.</text>
</comment>
<reference evidence="1 2" key="1">
    <citation type="submission" date="2019-06" db="EMBL/GenBank/DDBJ databases">
        <title>Sequencing the genomes of 1000 actinobacteria strains.</title>
        <authorList>
            <person name="Klenk H.-P."/>
        </authorList>
    </citation>
    <scope>NUCLEOTIDE SEQUENCE [LARGE SCALE GENOMIC DNA]</scope>
    <source>
        <strain evidence="1 2">DSM 24683</strain>
    </source>
</reference>
<keyword evidence="2" id="KW-1185">Reference proteome</keyword>
<accession>A0A561BUQ8</accession>
<dbReference type="Pfam" id="PF12876">
    <property type="entry name" value="Cellulase-like"/>
    <property type="match status" value="1"/>
</dbReference>
<protein>
    <submittedName>
        <fullName evidence="1">Sugar-binding cellulase-like protein</fullName>
    </submittedName>
</protein>
<dbReference type="AlphaFoldDB" id="A0A561BUQ8"/>
<evidence type="ECO:0000313" key="2">
    <source>
        <dbReference type="Proteomes" id="UP000318380"/>
    </source>
</evidence>
<dbReference type="InterPro" id="IPR017853">
    <property type="entry name" value="GH"/>
</dbReference>
<dbReference type="RefSeq" id="WP_145808276.1">
    <property type="nucleotide sequence ID" value="NZ_VIVK01000001.1"/>
</dbReference>
<dbReference type="Gene3D" id="3.20.20.80">
    <property type="entry name" value="Glycosidases"/>
    <property type="match status" value="1"/>
</dbReference>
<name>A0A561BUQ8_9ACTN</name>
<dbReference type="OrthoDB" id="188932at2"/>
<sequence length="425" mass="47838">MPVPIPDHLPEKLTITLWDFSWYTRTGHGEPFHDLDRAFAEAVDRGYNTVRICAMPFLLFGSGLDTSALRLTRLGGEYAQRTRWYDVGADAVLDGRAHLIQLFEAAARHDCFVILSSWEYQQSPAFLADSSWYDALAAVPPAERPTALADALAEMIRFLAEHGLDHRVAFTEIHNEVQAGHLTDDVPDGVDTVVALRPRLEAAIDHFHRQVPNRPVAANYSRVPVGSMRGLPRNADVAVFHPYVYGVLEELYETFAVRRPDREFPEARARSELLRDDAPSPEAWELPADARWRLKATVVPQREVYVHDWCDAQKFDRWLYSRYAGYASQMRAVMEAWMLSASDWAAEHEVPLVFGEGWVGYTPLLSEFEGGPIGAQVCRDAVQRAGQLGAWGAVVCSNAAPHHPMWDDLDLQVQINTDFKKGSSR</sequence>